<proteinExistence type="predicted"/>
<protein>
    <submittedName>
        <fullName evidence="1">Uncharacterized protein</fullName>
    </submittedName>
</protein>
<keyword evidence="2" id="KW-1185">Reference proteome</keyword>
<gene>
    <name evidence="1" type="ORF">NM208_g577</name>
</gene>
<reference evidence="1" key="1">
    <citation type="submission" date="2022-08" db="EMBL/GenBank/DDBJ databases">
        <title>Genome Sequence of Fusarium decemcellulare.</title>
        <authorList>
            <person name="Buettner E."/>
        </authorList>
    </citation>
    <scope>NUCLEOTIDE SEQUENCE</scope>
    <source>
        <strain evidence="1">Babe19</strain>
    </source>
</reference>
<dbReference type="EMBL" id="JANRMS010000026">
    <property type="protein sequence ID" value="KAJ3549307.1"/>
    <property type="molecule type" value="Genomic_DNA"/>
</dbReference>
<evidence type="ECO:0000313" key="1">
    <source>
        <dbReference type="EMBL" id="KAJ3549307.1"/>
    </source>
</evidence>
<sequence length="406" mass="42729">MAIKARARVGFTNSSYDSLRQGKPFTLYLQGCDAGCTISLLTGPSDDLEVVKTLTKNATGDSFTFTLNNLPSGDYAFKLESNEDGDTSYSTQFELDDDSSTDATTTDGGEVSSVVSSETTAAISSGTLTTLTTSSVPISTSDEPQSASNSLSSETASAAPATSTSATPNNGLSPGALAGIVVGVIAVVLLVLAGVFLWWRKRRQRKTSGESTSIHDNSHPKVAELEQPKNLEGQIISKSPTSPAAAELAGPVTSSELPTSEPTNAKELEAKPAVLAAELDGEDKSPHSELPAEDAMYEMDGSEEAKTAQTGNSTTEPTQEEPHSPSLSTVPPDTRASIMPGSSDEATSLSLASQSPSPESGQTRAMLMDQFAQLEARRQRILELKKIEDEQAELQMQLSKIQEKGD</sequence>
<dbReference type="Proteomes" id="UP001148629">
    <property type="component" value="Unassembled WGS sequence"/>
</dbReference>
<name>A0ACC1SYW8_9HYPO</name>
<accession>A0ACC1SYW8</accession>
<evidence type="ECO:0000313" key="2">
    <source>
        <dbReference type="Proteomes" id="UP001148629"/>
    </source>
</evidence>
<comment type="caution">
    <text evidence="1">The sequence shown here is derived from an EMBL/GenBank/DDBJ whole genome shotgun (WGS) entry which is preliminary data.</text>
</comment>
<organism evidence="1 2">
    <name type="scientific">Fusarium decemcellulare</name>
    <dbReference type="NCBI Taxonomy" id="57161"/>
    <lineage>
        <taxon>Eukaryota</taxon>
        <taxon>Fungi</taxon>
        <taxon>Dikarya</taxon>
        <taxon>Ascomycota</taxon>
        <taxon>Pezizomycotina</taxon>
        <taxon>Sordariomycetes</taxon>
        <taxon>Hypocreomycetidae</taxon>
        <taxon>Hypocreales</taxon>
        <taxon>Nectriaceae</taxon>
        <taxon>Fusarium</taxon>
        <taxon>Fusarium decemcellulare species complex</taxon>
    </lineage>
</organism>